<dbReference type="InterPro" id="IPR041246">
    <property type="entry name" value="Bact_MG10"/>
</dbReference>
<evidence type="ECO:0000313" key="7">
    <source>
        <dbReference type="EMBL" id="PTU76312.1"/>
    </source>
</evidence>
<dbReference type="SUPFAM" id="SSF48239">
    <property type="entry name" value="Terpenoid cyclases/Protein prenyltransferases"/>
    <property type="match status" value="1"/>
</dbReference>
<dbReference type="InterPro" id="IPR021868">
    <property type="entry name" value="Alpha_2_Macroglob_MG3"/>
</dbReference>
<comment type="caution">
    <text evidence="7">The sequence shown here is derived from an EMBL/GenBank/DDBJ whole genome shotgun (WGS) entry which is preliminary data.</text>
</comment>
<dbReference type="Pfam" id="PF07703">
    <property type="entry name" value="A2M_BRD"/>
    <property type="match status" value="1"/>
</dbReference>
<dbReference type="Pfam" id="PF11974">
    <property type="entry name" value="bMG3"/>
    <property type="match status" value="1"/>
</dbReference>
<evidence type="ECO:0000256" key="1">
    <source>
        <dbReference type="ARBA" id="ARBA00010556"/>
    </source>
</evidence>
<dbReference type="InterPro" id="IPR002890">
    <property type="entry name" value="MG2"/>
</dbReference>
<dbReference type="Gene3D" id="2.60.40.3710">
    <property type="match status" value="1"/>
</dbReference>
<protein>
    <submittedName>
        <fullName evidence="7">Alpha-2-macroglobulin</fullName>
    </submittedName>
</protein>
<keyword evidence="4" id="KW-0472">Membrane</keyword>
<organism evidence="7 8">
    <name type="scientific">Pseudomonas mangrovi</name>
    <dbReference type="NCBI Taxonomy" id="2161748"/>
    <lineage>
        <taxon>Bacteria</taxon>
        <taxon>Pseudomonadati</taxon>
        <taxon>Pseudomonadota</taxon>
        <taxon>Gammaproteobacteria</taxon>
        <taxon>Pseudomonadales</taxon>
        <taxon>Pseudomonadaceae</taxon>
        <taxon>Pseudomonas</taxon>
    </lineage>
</organism>
<name>A0A2T5PF13_9PSED</name>
<dbReference type="Pfam" id="PF17973">
    <property type="entry name" value="bMG10"/>
    <property type="match status" value="1"/>
</dbReference>
<gene>
    <name evidence="7" type="ORF">DBO85_01315</name>
</gene>
<feature type="region of interest" description="Disordered" evidence="3">
    <location>
        <begin position="1842"/>
        <end position="1868"/>
    </location>
</feature>
<dbReference type="CDD" id="cd02891">
    <property type="entry name" value="A2M_like"/>
    <property type="match status" value="1"/>
</dbReference>
<evidence type="ECO:0000259" key="5">
    <source>
        <dbReference type="SMART" id="SM01359"/>
    </source>
</evidence>
<dbReference type="EMBL" id="QASN01000002">
    <property type="protein sequence ID" value="PTU76312.1"/>
    <property type="molecule type" value="Genomic_DNA"/>
</dbReference>
<proteinExistence type="inferred from homology"/>
<feature type="transmembrane region" description="Helical" evidence="4">
    <location>
        <begin position="62"/>
        <end position="83"/>
    </location>
</feature>
<evidence type="ECO:0000256" key="3">
    <source>
        <dbReference type="SAM" id="MobiDB-lite"/>
    </source>
</evidence>
<dbReference type="GO" id="GO:0004866">
    <property type="term" value="F:endopeptidase inhibitor activity"/>
    <property type="evidence" value="ECO:0007669"/>
    <property type="project" value="InterPro"/>
</dbReference>
<dbReference type="SMART" id="SM01359">
    <property type="entry name" value="A2M_N_2"/>
    <property type="match status" value="1"/>
</dbReference>
<dbReference type="Gene3D" id="2.60.40.1930">
    <property type="match status" value="1"/>
</dbReference>
<comment type="similarity">
    <text evidence="1">Belongs to the protease inhibitor I39 (alpha-2-macroglobulin) family. Bacterial alpha-2-macroglobulin subfamily.</text>
</comment>
<dbReference type="PANTHER" id="PTHR40094">
    <property type="entry name" value="ALPHA-2-MACROGLOBULIN HOMOLOG"/>
    <property type="match status" value="1"/>
</dbReference>
<dbReference type="Proteomes" id="UP000244064">
    <property type="component" value="Unassembled WGS sequence"/>
</dbReference>
<dbReference type="SMART" id="SM01360">
    <property type="entry name" value="A2M"/>
    <property type="match status" value="1"/>
</dbReference>
<evidence type="ECO:0000256" key="4">
    <source>
        <dbReference type="SAM" id="Phobius"/>
    </source>
</evidence>
<feature type="domain" description="Alpha-2-macroglobulin" evidence="6">
    <location>
        <begin position="1262"/>
        <end position="1351"/>
    </location>
</feature>
<accession>A0A2T5PF13</accession>
<dbReference type="OrthoDB" id="9767116at2"/>
<keyword evidence="4" id="KW-1133">Transmembrane helix</keyword>
<dbReference type="Pfam" id="PF01835">
    <property type="entry name" value="MG2"/>
    <property type="match status" value="1"/>
</dbReference>
<dbReference type="Gene3D" id="1.50.10.20">
    <property type="match status" value="1"/>
</dbReference>
<evidence type="ECO:0000259" key="6">
    <source>
        <dbReference type="SMART" id="SM01360"/>
    </source>
</evidence>
<keyword evidence="4" id="KW-0812">Transmembrane</keyword>
<dbReference type="InterPro" id="IPR051802">
    <property type="entry name" value="YfhM-like"/>
</dbReference>
<feature type="domain" description="Alpha-2-macroglobulin bait region" evidence="5">
    <location>
        <begin position="1058"/>
        <end position="1197"/>
    </location>
</feature>
<keyword evidence="8" id="KW-1185">Reference proteome</keyword>
<dbReference type="InterPro" id="IPR001599">
    <property type="entry name" value="Macroglobln_a2"/>
</dbReference>
<reference evidence="7 8" key="1">
    <citation type="submission" date="2018-04" db="EMBL/GenBank/DDBJ databases">
        <title>Pseudomonas sp. nov., isolated from mangrove soil.</title>
        <authorList>
            <person name="Chen C."/>
        </authorList>
    </citation>
    <scope>NUCLEOTIDE SEQUENCE [LARGE SCALE GENOMIC DNA]</scope>
    <source>
        <strain evidence="7 8">TC-11</strain>
    </source>
</reference>
<dbReference type="InterPro" id="IPR041203">
    <property type="entry name" value="Bact_A2M_MG5"/>
</dbReference>
<sequence length="1932" mass="212815">MNLAQRLLAVLLFIPRLLLRLLRWLFALLFGRLSWSAPGWLRGVGRLGAASGRSLRQNPRRSLGGGLLLTLLIALGAYAWHWYVNLPQPHRVSYSVQAPALTDYRQEPIRIAPLVVDFDEPAAPLAAIGKPVAGELLQLKPAIEGSWQWAGDRKLVFTPAADWPVGQRYSLQLAKDELLAPGVLLDNYQTEFSSQPFRVSLGSSTLYQDPSIASLKKLVVTLNFSHPVDEDSVRKRVAIILDRGLAYRDQDQPSTPEISFDKLRLSAYVHSAPLATPLETVAVTLQLDKGVRAAAGGDAQAEPLQARASVPGRYQLSFSGARIQFVDNSDSEPEPVIMFDSSSAVADEAIAGKLSAWLLPERTPNDSAYWSREQIDEATLARSEKVALEHVPSIEPLNSLHAFKFRAPPGRYLYLNLPAQIEAVGGYLARHPTESLLRMPDYPRALRFLGDGSLLGVNGERRLGFLVRGMNDVEVEVARLLPNQLHHLVDQAGGSFARPYFSNDYFDRMVEREHLPISLPPGDPAKARYDHVDLNPYLSNAGGRRGVFVVRIAEQRQGSNPADRPTFDYYNRDNSDLRFIVVTDLGIIAKRSADGSQDVFVQSIESGLPVSGAKVEILGRNGLPVQSGETDAEGRAHFAGLGDLRREKTPLMVVASLGNDMSFLPLGRYSHRLDLSRFDIGGLTDDADGQRLRAYLFSDRGLYRPGETAHLGMLVRRDDWAGSLAGLPLELQIFDPRGMLVQRKRLDLPASGLLTDDFTSSEVSPAGEYIASLNLIGEQQRRIPLGDTRFKVRDFEPDRMKVAASLSAAPVKGWIEPDAVTAKVDAQHLFGAPASDRRVVADLRLTPGQAAFSAWPEYRFQLNNLLEESFEETIEDLTTDADGQAEIDLRLARFARSTYRIDLLARVFEAEGGRNVAAHSSVLVSSAPWLVGVRARDSLRYVSRGAVREIDWQAIGADLEPVAVDGLQTELIEHRYLSVLIKQSDGTYRYESRRKEISLGSTPLALEAKGLRQKLETATPGEFSLRLKTAEGELLNQLDYSVAGSGNASRSLERNAELQLKLNKASYAPGEEIELSLRAPYTGAGLITIEREKIYAQHWFKADNSSSVQRIRLPEGIEGNAYVSVQFVRDPGSPEVYMSPLSYAVAPFAIDLDARRQPLAISASEQLEPGQTFQISLTAERPGQALVYAVDAGILQVARYRTPDPLGHFFQKRALQVQTSQILDLILPEFRLLLAQAAAGGDGEGALAAHLNPFKRKRQAPVAWWSGLIDLPAGETTLEYQVPESFNGRLRWFVVSIDDSRVGVHEGAAEVRGPLVISPNVPAMVAPGDEFLVTAGVFSNLGEAAEVKVSLETDQGLQLLGETQTLSIAPRREAVARFRLKALEQLGSSDLRVIAELPDGKRIGIGESISVRPAVEHRVQLSLGRLSSDRLELPPTRELFPQLRKVELGLGASPLVWSQGLSDYLADYSYSCTEQMLSKAMPTLIWSTPALGLAPDARSSFDDALRMLRQRQNQSGGFGLWAASPEADAFASSYASDFLIEARERGYAVPDDLLNSANGYLSRIAEGPSQGMAELRLRAYASYLLTRQGVVTSGALADIHERYQTYFKDRWEQDIGAAYLAASYRLLKQDKQARAIFAKVPWRTLGKTMERDSPYYDELVHDAERLALLSRHFPEQLDELPDALLDGLARQLARNQYNSLSAALLIRGLDSYGRVGEQRVEVAAAARLGEQLQQLTLAGKPPRAAVPLGTRMLELTHEGDLPAFYLLSEAGYDKGVLNDELREGLEISRDYLGLDGTPLQSLKVGDEFLVRLRLRAVERERVEQLAVVDLLPGGIEPVYNNPLPDENGELPEGRHSPLGNQPGSDWQPHAVDVREDRVVLYGSVSRSAATFVYRARATNAGRFGTPPPYAEGMYERSLQARGASGQLEILEP</sequence>
<keyword evidence="2" id="KW-0732">Signal</keyword>
<dbReference type="InterPro" id="IPR011625">
    <property type="entry name" value="A2M_N_BRD"/>
</dbReference>
<dbReference type="InterPro" id="IPR008930">
    <property type="entry name" value="Terpenoid_cyclase/PrenylTrfase"/>
</dbReference>
<dbReference type="Pfam" id="PF00207">
    <property type="entry name" value="A2M"/>
    <property type="match status" value="1"/>
</dbReference>
<evidence type="ECO:0000256" key="2">
    <source>
        <dbReference type="ARBA" id="ARBA00022729"/>
    </source>
</evidence>
<dbReference type="Pfam" id="PF17972">
    <property type="entry name" value="bMG5"/>
    <property type="match status" value="1"/>
</dbReference>
<dbReference type="PANTHER" id="PTHR40094:SF1">
    <property type="entry name" value="UBIQUITIN DOMAIN-CONTAINING PROTEIN"/>
    <property type="match status" value="1"/>
</dbReference>
<evidence type="ECO:0000313" key="8">
    <source>
        <dbReference type="Proteomes" id="UP000244064"/>
    </source>
</evidence>